<gene>
    <name evidence="3" type="ORF">PPYR1160_LOCUS587</name>
</gene>
<feature type="compositionally biased region" description="Basic residues" evidence="1">
    <location>
        <begin position="1"/>
        <end position="12"/>
    </location>
</feature>
<feature type="compositionally biased region" description="Pro residues" evidence="1">
    <location>
        <begin position="162"/>
        <end position="174"/>
    </location>
</feature>
<feature type="region of interest" description="Disordered" evidence="1">
    <location>
        <begin position="135"/>
        <end position="174"/>
    </location>
</feature>
<sequence>MSARARGRRRRGNQNGAPPPRRFTDDEMERGMYYIHKNGNLTLLDAVECVTSALPLCGRVVRLTTGFKRVEEAALRILWFEGLRHFRSLVQLRFLNIPETGILPAFQLAEKALEYCEGIQDVEIFIDNREEPPTVGGYGRRRRAGGRGANDEERTSVLSFFSPPPRGPVPPPPPVCVREKVRRGDIVRGQENNARITLLIHSEGSLEAHHLDFLSDHESPQFQRVQSLQVSSKRSTAETARAFTRALPCFPLLSTLYLYIEDIEIESLLSVIEEGLLQRPNLRELGIFRRVNPTTEEAAQIVNAMKELLLPALDLFHGIKLSAHKEILRLPDELRGAENDAVLAYLRQLPTDGCRQLYLTEGTASREMTMAAVARYGRALRYAPEALKSDREVVLGAVESSGNGALPWETDTLVWEQLESYVDPELVVSMRAWCSEKHGEEEAKSMSFQEVHAQFVSYPDGSEEDRQKFPNLGWVFLQSLEPEHQSQSGEAANLDDVTDGSADQDQKEAR</sequence>
<name>A0A7R9U0Y1_9STRA</name>
<feature type="domain" description="DUF4116" evidence="2">
    <location>
        <begin position="366"/>
        <end position="403"/>
    </location>
</feature>
<evidence type="ECO:0000313" key="3">
    <source>
        <dbReference type="EMBL" id="CAD8251096.1"/>
    </source>
</evidence>
<dbReference type="InterPro" id="IPR025197">
    <property type="entry name" value="DUF4116"/>
</dbReference>
<evidence type="ECO:0000256" key="1">
    <source>
        <dbReference type="SAM" id="MobiDB-lite"/>
    </source>
</evidence>
<feature type="region of interest" description="Disordered" evidence="1">
    <location>
        <begin position="480"/>
        <end position="510"/>
    </location>
</feature>
<accession>A0A7R9U0Y1</accession>
<evidence type="ECO:0000259" key="2">
    <source>
        <dbReference type="Pfam" id="PF13475"/>
    </source>
</evidence>
<reference evidence="3" key="1">
    <citation type="submission" date="2021-01" db="EMBL/GenBank/DDBJ databases">
        <authorList>
            <person name="Corre E."/>
            <person name="Pelletier E."/>
            <person name="Niang G."/>
            <person name="Scheremetjew M."/>
            <person name="Finn R."/>
            <person name="Kale V."/>
            <person name="Holt S."/>
            <person name="Cochrane G."/>
            <person name="Meng A."/>
            <person name="Brown T."/>
            <person name="Cohen L."/>
        </authorList>
    </citation>
    <scope>NUCLEOTIDE SEQUENCE</scope>
    <source>
        <strain evidence="3">CCMP2078</strain>
    </source>
</reference>
<feature type="region of interest" description="Disordered" evidence="1">
    <location>
        <begin position="1"/>
        <end position="25"/>
    </location>
</feature>
<dbReference type="EMBL" id="HBEA01000790">
    <property type="protein sequence ID" value="CAD8251096.1"/>
    <property type="molecule type" value="Transcribed_RNA"/>
</dbReference>
<dbReference type="AlphaFoldDB" id="A0A7R9U0Y1"/>
<organism evidence="3">
    <name type="scientific">Pinguiococcus pyrenoidosus</name>
    <dbReference type="NCBI Taxonomy" id="172671"/>
    <lineage>
        <taxon>Eukaryota</taxon>
        <taxon>Sar</taxon>
        <taxon>Stramenopiles</taxon>
        <taxon>Ochrophyta</taxon>
        <taxon>Pinguiophyceae</taxon>
        <taxon>Pinguiochrysidales</taxon>
        <taxon>Pinguiochrysidaceae</taxon>
        <taxon>Pinguiococcus</taxon>
    </lineage>
</organism>
<protein>
    <recommendedName>
        <fullName evidence="2">DUF4116 domain-containing protein</fullName>
    </recommendedName>
</protein>
<dbReference type="Pfam" id="PF13475">
    <property type="entry name" value="DUF4116"/>
    <property type="match status" value="1"/>
</dbReference>
<proteinExistence type="predicted"/>